<keyword evidence="5" id="KW-1185">Reference proteome</keyword>
<accession>A0A0R3K201</accession>
<keyword evidence="2 4" id="KW-0012">Acyltransferase</keyword>
<sequence length="285" mass="32953">MEYVNGLDADLDDTFKAFCAGFSDYIIKFSISKEDFISRFFGPEGNSLELTYVALDDKKPVGVILGGIKEFDGIKTLRCGALAVHPEYRGKGISQKLFNLHKEQGLLNGCKQLFLEVIVGNDRAINFYKKHGYEKIYDISYFKLEDITKIKDYNNTYESLVKRISFDEFEVFYRQIKGVHVNWQNDIDYIKKSSNNMFYGTYFGKENKLIGVLCINNYGKVSYIWVEKENRNNGIASSMLKAAVNELNLSKIFFSFPNNCLLENFVKKKGFTRDKISQYEMYLIV</sequence>
<feature type="domain" description="N-acetyltransferase" evidence="3">
    <location>
        <begin position="1"/>
        <end position="154"/>
    </location>
</feature>
<organism evidence="4 5">
    <name type="scientific">Caloramator mitchellensis</name>
    <dbReference type="NCBI Taxonomy" id="908809"/>
    <lineage>
        <taxon>Bacteria</taxon>
        <taxon>Bacillati</taxon>
        <taxon>Bacillota</taxon>
        <taxon>Clostridia</taxon>
        <taxon>Eubacteriales</taxon>
        <taxon>Clostridiaceae</taxon>
        <taxon>Caloramator</taxon>
    </lineage>
</organism>
<keyword evidence="1 4" id="KW-0808">Transferase</keyword>
<dbReference type="CDD" id="cd04301">
    <property type="entry name" value="NAT_SF"/>
    <property type="match status" value="1"/>
</dbReference>
<dbReference type="Gene3D" id="3.40.630.30">
    <property type="match status" value="2"/>
</dbReference>
<evidence type="ECO:0000256" key="2">
    <source>
        <dbReference type="ARBA" id="ARBA00023315"/>
    </source>
</evidence>
<dbReference type="PANTHER" id="PTHR43420:SF44">
    <property type="entry name" value="ACETYLTRANSFERASE YPEA"/>
    <property type="match status" value="1"/>
</dbReference>
<dbReference type="Proteomes" id="UP000052015">
    <property type="component" value="Unassembled WGS sequence"/>
</dbReference>
<dbReference type="EC" id="2.3.1.-" evidence="4"/>
<proteinExistence type="predicted"/>
<dbReference type="OrthoDB" id="4228396at2"/>
<dbReference type="PROSITE" id="PS51186">
    <property type="entry name" value="GNAT"/>
    <property type="match status" value="2"/>
</dbReference>
<dbReference type="STRING" id="908809.ABG79_01405"/>
<comment type="caution">
    <text evidence="4">The sequence shown here is derived from an EMBL/GenBank/DDBJ whole genome shotgun (WGS) entry which is preliminary data.</text>
</comment>
<evidence type="ECO:0000259" key="3">
    <source>
        <dbReference type="PROSITE" id="PS51186"/>
    </source>
</evidence>
<dbReference type="RefSeq" id="WP_057978513.1">
    <property type="nucleotide sequence ID" value="NZ_LKHP01000006.1"/>
</dbReference>
<dbReference type="InterPro" id="IPR000182">
    <property type="entry name" value="GNAT_dom"/>
</dbReference>
<dbReference type="AlphaFoldDB" id="A0A0R3K201"/>
<reference evidence="4 5" key="1">
    <citation type="submission" date="2015-09" db="EMBL/GenBank/DDBJ databases">
        <title>Draft genome sequence of a Caloramator mitchellensis, a moderate thermophile from the Great Artesian Basin of Australia.</title>
        <authorList>
            <person name="Patel B.K."/>
        </authorList>
    </citation>
    <scope>NUCLEOTIDE SEQUENCE [LARGE SCALE GENOMIC DNA]</scope>
    <source>
        <strain evidence="4 5">VF08</strain>
    </source>
</reference>
<dbReference type="InterPro" id="IPR050680">
    <property type="entry name" value="YpeA/RimI_acetyltransf"/>
</dbReference>
<dbReference type="SUPFAM" id="SSF55729">
    <property type="entry name" value="Acyl-CoA N-acyltransferases (Nat)"/>
    <property type="match status" value="2"/>
</dbReference>
<dbReference type="EMBL" id="LKHP01000006">
    <property type="protein sequence ID" value="KRQ86914.1"/>
    <property type="molecule type" value="Genomic_DNA"/>
</dbReference>
<name>A0A0R3K201_CALMK</name>
<gene>
    <name evidence="4" type="primary">ypeA</name>
    <name evidence="4" type="ORF">ABG79_01405</name>
</gene>
<dbReference type="Pfam" id="PF00583">
    <property type="entry name" value="Acetyltransf_1"/>
    <property type="match status" value="1"/>
</dbReference>
<evidence type="ECO:0000256" key="1">
    <source>
        <dbReference type="ARBA" id="ARBA00022679"/>
    </source>
</evidence>
<evidence type="ECO:0000313" key="4">
    <source>
        <dbReference type="EMBL" id="KRQ86914.1"/>
    </source>
</evidence>
<dbReference type="PATRIC" id="fig|908809.3.peg.1414"/>
<protein>
    <submittedName>
        <fullName evidence="4">Acetyltransferase YpeA</fullName>
        <ecNumber evidence="4">2.3.1.-</ecNumber>
    </submittedName>
</protein>
<dbReference type="PANTHER" id="PTHR43420">
    <property type="entry name" value="ACETYLTRANSFERASE"/>
    <property type="match status" value="1"/>
</dbReference>
<dbReference type="GO" id="GO:0016747">
    <property type="term" value="F:acyltransferase activity, transferring groups other than amino-acyl groups"/>
    <property type="evidence" value="ECO:0007669"/>
    <property type="project" value="InterPro"/>
</dbReference>
<feature type="domain" description="N-acetyltransferase" evidence="3">
    <location>
        <begin position="159"/>
        <end position="285"/>
    </location>
</feature>
<dbReference type="InterPro" id="IPR016181">
    <property type="entry name" value="Acyl_CoA_acyltransferase"/>
</dbReference>
<evidence type="ECO:0000313" key="5">
    <source>
        <dbReference type="Proteomes" id="UP000052015"/>
    </source>
</evidence>